<comment type="caution">
    <text evidence="2">The sequence shown here is derived from an EMBL/GenBank/DDBJ whole genome shotgun (WGS) entry which is preliminary data.</text>
</comment>
<evidence type="ECO:0000313" key="3">
    <source>
        <dbReference type="Proteomes" id="UP000288279"/>
    </source>
</evidence>
<dbReference type="PIRSF" id="PIRSF004982">
    <property type="entry name" value="SlP"/>
    <property type="match status" value="1"/>
</dbReference>
<sequence>MKKLLLSVTACLALIGCSAIPEPLQVTETTVLTDYSEALERGAAAQGEQARWGGVIAAVRNTENGTVIEVVNFPLQSWARPMVSDQSDGRFRAKIDQFVDPVVYKEGRSISFVGEIGAPEEGQIDDYTYLFPTLNVSDMYLWKEIKERPVQVDYSSLWYRHYYFTRPFVYPAPVVIPVGDRQGSDDNG</sequence>
<dbReference type="Proteomes" id="UP000288279">
    <property type="component" value="Unassembled WGS sequence"/>
</dbReference>
<dbReference type="Pfam" id="PF03843">
    <property type="entry name" value="Slp"/>
    <property type="match status" value="1"/>
</dbReference>
<dbReference type="PROSITE" id="PS51257">
    <property type="entry name" value="PROKAR_LIPOPROTEIN"/>
    <property type="match status" value="1"/>
</dbReference>
<organism evidence="2 3">
    <name type="scientific">Pseudidiomarina taiwanensis</name>
    <dbReference type="NCBI Taxonomy" id="337250"/>
    <lineage>
        <taxon>Bacteria</taxon>
        <taxon>Pseudomonadati</taxon>
        <taxon>Pseudomonadota</taxon>
        <taxon>Gammaproteobacteria</taxon>
        <taxon>Alteromonadales</taxon>
        <taxon>Idiomarinaceae</taxon>
        <taxon>Pseudidiomarina</taxon>
    </lineage>
</organism>
<evidence type="ECO:0000256" key="1">
    <source>
        <dbReference type="SAM" id="SignalP"/>
    </source>
</evidence>
<dbReference type="InterPro" id="IPR004658">
    <property type="entry name" value="OMP_Slp"/>
</dbReference>
<dbReference type="OrthoDB" id="5295757at2"/>
<protein>
    <submittedName>
        <fullName evidence="2">Starvation-inducible protein</fullName>
    </submittedName>
</protein>
<proteinExistence type="predicted"/>
<gene>
    <name evidence="2" type="ORF">CWI83_03500</name>
</gene>
<dbReference type="PANTHER" id="PTHR37530">
    <property type="entry name" value="OUTER MEMBRANE PROTEIN SLP"/>
    <property type="match status" value="1"/>
</dbReference>
<dbReference type="AlphaFoldDB" id="A0A432ZP12"/>
<accession>A0A432ZP12</accession>
<evidence type="ECO:0000313" key="2">
    <source>
        <dbReference type="EMBL" id="RUO79576.1"/>
    </source>
</evidence>
<dbReference type="EMBL" id="PIQG01000001">
    <property type="protein sequence ID" value="RUO79576.1"/>
    <property type="molecule type" value="Genomic_DNA"/>
</dbReference>
<feature type="chain" id="PRO_5019182320" evidence="1">
    <location>
        <begin position="22"/>
        <end position="188"/>
    </location>
</feature>
<feature type="signal peptide" evidence="1">
    <location>
        <begin position="1"/>
        <end position="21"/>
    </location>
</feature>
<keyword evidence="3" id="KW-1185">Reference proteome</keyword>
<reference evidence="2 3" key="1">
    <citation type="journal article" date="2011" name="Front. Microbiol.">
        <title>Genomic signatures of strain selection and enhancement in Bacillus atrophaeus var. globigii, a historical biowarfare simulant.</title>
        <authorList>
            <person name="Gibbons H.S."/>
            <person name="Broomall S.M."/>
            <person name="McNew L.A."/>
            <person name="Daligault H."/>
            <person name="Chapman C."/>
            <person name="Bruce D."/>
            <person name="Karavis M."/>
            <person name="Krepps M."/>
            <person name="McGregor P.A."/>
            <person name="Hong C."/>
            <person name="Park K.H."/>
            <person name="Akmal A."/>
            <person name="Feldman A."/>
            <person name="Lin J.S."/>
            <person name="Chang W.E."/>
            <person name="Higgs B.W."/>
            <person name="Demirev P."/>
            <person name="Lindquist J."/>
            <person name="Liem A."/>
            <person name="Fochler E."/>
            <person name="Read T.D."/>
            <person name="Tapia R."/>
            <person name="Johnson S."/>
            <person name="Bishop-Lilly K.A."/>
            <person name="Detter C."/>
            <person name="Han C."/>
            <person name="Sozhamannan S."/>
            <person name="Rosenzweig C.N."/>
            <person name="Skowronski E.W."/>
        </authorList>
    </citation>
    <scope>NUCLEOTIDE SEQUENCE [LARGE SCALE GENOMIC DNA]</scope>
    <source>
        <strain evidence="2 3">PIT1</strain>
    </source>
</reference>
<dbReference type="RefSeq" id="WP_126825745.1">
    <property type="nucleotide sequence ID" value="NZ_PIQG01000001.1"/>
</dbReference>
<name>A0A432ZP12_9GAMM</name>
<keyword evidence="1" id="KW-0732">Signal</keyword>
<dbReference type="PANTHER" id="PTHR37530:SF1">
    <property type="entry name" value="OUTER MEMBRANE PROTEIN SLP"/>
    <property type="match status" value="1"/>
</dbReference>
<dbReference type="NCBIfam" id="TIGR00752">
    <property type="entry name" value="slp"/>
    <property type="match status" value="1"/>
</dbReference>
<dbReference type="GO" id="GO:0019867">
    <property type="term" value="C:outer membrane"/>
    <property type="evidence" value="ECO:0007669"/>
    <property type="project" value="InterPro"/>
</dbReference>